<keyword evidence="3" id="KW-1185">Reference proteome</keyword>
<accession>A0A7K1FNV2</accession>
<evidence type="ECO:0000313" key="3">
    <source>
        <dbReference type="Proteomes" id="UP000460221"/>
    </source>
</evidence>
<dbReference type="InterPro" id="IPR036514">
    <property type="entry name" value="SGNH_hydro_sf"/>
</dbReference>
<feature type="signal peptide" evidence="1">
    <location>
        <begin position="1"/>
        <end position="30"/>
    </location>
</feature>
<evidence type="ECO:0000313" key="2">
    <source>
        <dbReference type="EMBL" id="MTD15842.1"/>
    </source>
</evidence>
<dbReference type="InterPro" id="IPR051532">
    <property type="entry name" value="Ester_Hydrolysis_Enzymes"/>
</dbReference>
<reference evidence="2 3" key="1">
    <citation type="submission" date="2019-11" db="EMBL/GenBank/DDBJ databases">
        <authorList>
            <person name="Jiang L.-Q."/>
        </authorList>
    </citation>
    <scope>NUCLEOTIDE SEQUENCE [LARGE SCALE GENOMIC DNA]</scope>
    <source>
        <strain evidence="2 3">YIM 132087</strain>
    </source>
</reference>
<organism evidence="2 3">
    <name type="scientific">Nakamurella alba</name>
    <dbReference type="NCBI Taxonomy" id="2665158"/>
    <lineage>
        <taxon>Bacteria</taxon>
        <taxon>Bacillati</taxon>
        <taxon>Actinomycetota</taxon>
        <taxon>Actinomycetes</taxon>
        <taxon>Nakamurellales</taxon>
        <taxon>Nakamurellaceae</taxon>
        <taxon>Nakamurella</taxon>
    </lineage>
</organism>
<sequence>MKTMSGPRDRRRATRRVLPALVAAVGLLLAACSSTDGTPTPAPSTSAAPEPFLTDVTSVAAMGDSITAGVNACGKQGACAAASWATGSDTSVMSLSSRIASLAGSAPAVYNEARPGIRAAQLGDQLDQVVKTAPGLVVILAGANDACRTSIGVVTGAQEFGESIGEVLDTISTELPDTHIFITSIPDLPQLVDLFADSDAAHAVWSDFAGCASLLQNATSTDKADVDRRAAIGQRIVQYNAQIEQRCQDQPRCTYDGGAVHAAQFSQQDISTVDYFHPSETGQGKLAEVAWQALLGAAEECAASGRTC</sequence>
<dbReference type="PANTHER" id="PTHR30383:SF5">
    <property type="entry name" value="SGNH HYDROLASE-TYPE ESTERASE DOMAIN-CONTAINING PROTEIN"/>
    <property type="match status" value="1"/>
</dbReference>
<dbReference type="AlphaFoldDB" id="A0A7K1FNV2"/>
<evidence type="ECO:0008006" key="4">
    <source>
        <dbReference type="Google" id="ProtNLM"/>
    </source>
</evidence>
<dbReference type="GO" id="GO:0004622">
    <property type="term" value="F:phosphatidylcholine lysophospholipase activity"/>
    <property type="evidence" value="ECO:0007669"/>
    <property type="project" value="TreeGrafter"/>
</dbReference>
<dbReference type="PANTHER" id="PTHR30383">
    <property type="entry name" value="THIOESTERASE 1/PROTEASE 1/LYSOPHOSPHOLIPASE L1"/>
    <property type="match status" value="1"/>
</dbReference>
<dbReference type="InterPro" id="IPR001087">
    <property type="entry name" value="GDSL"/>
</dbReference>
<feature type="chain" id="PRO_5038687657" description="SGNH/GDSL hydrolase family protein" evidence="1">
    <location>
        <begin position="31"/>
        <end position="308"/>
    </location>
</feature>
<name>A0A7K1FNV2_9ACTN</name>
<dbReference type="Gene3D" id="3.40.50.1110">
    <property type="entry name" value="SGNH hydrolase"/>
    <property type="match status" value="1"/>
</dbReference>
<dbReference type="EMBL" id="WLYK01000008">
    <property type="protein sequence ID" value="MTD15842.1"/>
    <property type="molecule type" value="Genomic_DNA"/>
</dbReference>
<dbReference type="Proteomes" id="UP000460221">
    <property type="component" value="Unassembled WGS sequence"/>
</dbReference>
<dbReference type="SUPFAM" id="SSF52266">
    <property type="entry name" value="SGNH hydrolase"/>
    <property type="match status" value="1"/>
</dbReference>
<dbReference type="PROSITE" id="PS51257">
    <property type="entry name" value="PROKAR_LIPOPROTEIN"/>
    <property type="match status" value="1"/>
</dbReference>
<evidence type="ECO:0000256" key="1">
    <source>
        <dbReference type="SAM" id="SignalP"/>
    </source>
</evidence>
<dbReference type="Pfam" id="PF00657">
    <property type="entry name" value="Lipase_GDSL"/>
    <property type="match status" value="1"/>
</dbReference>
<comment type="caution">
    <text evidence="2">The sequence shown here is derived from an EMBL/GenBank/DDBJ whole genome shotgun (WGS) entry which is preliminary data.</text>
</comment>
<protein>
    <recommendedName>
        <fullName evidence="4">SGNH/GDSL hydrolase family protein</fullName>
    </recommendedName>
</protein>
<gene>
    <name evidence="2" type="ORF">GIS00_18055</name>
</gene>
<keyword evidence="1" id="KW-0732">Signal</keyword>
<proteinExistence type="predicted"/>